<dbReference type="Gramene" id="ORUFI06G27330.1">
    <property type="protein sequence ID" value="ORUFI06G27330.1"/>
    <property type="gene ID" value="ORUFI06G27330"/>
</dbReference>
<evidence type="ECO:0000256" key="3">
    <source>
        <dbReference type="ARBA" id="ARBA00022833"/>
    </source>
</evidence>
<dbReference type="InterPro" id="IPR008584">
    <property type="entry name" value="CXXC_Zn-binding_euk"/>
</dbReference>
<accession>A0A0E0Q1W4</accession>
<dbReference type="SUPFAM" id="SSF141678">
    <property type="entry name" value="MAL13P1.257-like"/>
    <property type="match status" value="1"/>
</dbReference>
<evidence type="ECO:0000256" key="1">
    <source>
        <dbReference type="ARBA" id="ARBA00007818"/>
    </source>
</evidence>
<evidence type="ECO:0000313" key="5">
    <source>
        <dbReference type="Proteomes" id="UP000008022"/>
    </source>
</evidence>
<evidence type="ECO:0000313" key="4">
    <source>
        <dbReference type="EnsemblPlants" id="ORUFI06G27330.1"/>
    </source>
</evidence>
<sequence>MAFFGLFVEEPVGGGFNGPAAAYYLKLSCDTCGEPTTRDVCLVPGPDSCTNLPGIKNQWRYTCYPTCPDSGHVVVRKCKVCSALGSVALLPGHGKALTTSSRTMVMMLQSKGYTPNNFAPGSRWVATKVTGYRCELELTADHFKGYDGTITIPSTSTKFSVEKLKRAEVCSLGRGLLDTTNGNSEKTSD</sequence>
<dbReference type="GO" id="GO:0008270">
    <property type="term" value="F:zinc ion binding"/>
    <property type="evidence" value="ECO:0007669"/>
    <property type="project" value="TreeGrafter"/>
</dbReference>
<dbReference type="AlphaFoldDB" id="A0A0E0Q1W4"/>
<dbReference type="PANTHER" id="PTHR12857:SF0">
    <property type="entry name" value="CXXC MOTIF CONTAINING ZINC BINDING PROTEIN"/>
    <property type="match status" value="1"/>
</dbReference>
<comment type="similarity">
    <text evidence="1">Belongs to the UPF0587 family.</text>
</comment>
<dbReference type="STRING" id="4529.A0A0E0Q1W4"/>
<reference evidence="4" key="2">
    <citation type="submission" date="2015-06" db="UniProtKB">
        <authorList>
            <consortium name="EnsemblPlants"/>
        </authorList>
    </citation>
    <scope>IDENTIFICATION</scope>
</reference>
<name>A0A0E0Q1W4_ORYRU</name>
<dbReference type="PANTHER" id="PTHR12857">
    <property type="entry name" value="CXXC MOTIF CONTAINING ZINC BINDING PROTEIN"/>
    <property type="match status" value="1"/>
</dbReference>
<dbReference type="EnsemblPlants" id="ORUFI06G27330.1">
    <property type="protein sequence ID" value="ORUFI06G27330.1"/>
    <property type="gene ID" value="ORUFI06G27330"/>
</dbReference>
<keyword evidence="5" id="KW-1185">Reference proteome</keyword>
<dbReference type="Proteomes" id="UP000008022">
    <property type="component" value="Unassembled WGS sequence"/>
</dbReference>
<dbReference type="Pfam" id="PF05907">
    <property type="entry name" value="CXXC_Zn-b_euk"/>
    <property type="match status" value="1"/>
</dbReference>
<protein>
    <submittedName>
        <fullName evidence="4">Uncharacterized protein</fullName>
    </submittedName>
</protein>
<keyword evidence="3" id="KW-0862">Zinc</keyword>
<proteinExistence type="inferred from homology"/>
<keyword evidence="2" id="KW-0479">Metal-binding</keyword>
<evidence type="ECO:0000256" key="2">
    <source>
        <dbReference type="ARBA" id="ARBA00022723"/>
    </source>
</evidence>
<organism evidence="4 5">
    <name type="scientific">Oryza rufipogon</name>
    <name type="common">Brownbeard rice</name>
    <name type="synonym">Asian wild rice</name>
    <dbReference type="NCBI Taxonomy" id="4529"/>
    <lineage>
        <taxon>Eukaryota</taxon>
        <taxon>Viridiplantae</taxon>
        <taxon>Streptophyta</taxon>
        <taxon>Embryophyta</taxon>
        <taxon>Tracheophyta</taxon>
        <taxon>Spermatophyta</taxon>
        <taxon>Magnoliopsida</taxon>
        <taxon>Liliopsida</taxon>
        <taxon>Poales</taxon>
        <taxon>Poaceae</taxon>
        <taxon>BOP clade</taxon>
        <taxon>Oryzoideae</taxon>
        <taxon>Oryzeae</taxon>
        <taxon>Oryzinae</taxon>
        <taxon>Oryza</taxon>
    </lineage>
</organism>
<dbReference type="HOGENOM" id="CLU_1436593_0_0_1"/>
<reference evidence="5" key="1">
    <citation type="submission" date="2013-06" db="EMBL/GenBank/DDBJ databases">
        <authorList>
            <person name="Zhao Q."/>
        </authorList>
    </citation>
    <scope>NUCLEOTIDE SEQUENCE</scope>
    <source>
        <strain evidence="5">cv. W1943</strain>
    </source>
</reference>